<dbReference type="Gene3D" id="3.40.30.10">
    <property type="entry name" value="Glutaredoxin"/>
    <property type="match status" value="1"/>
</dbReference>
<keyword evidence="9" id="KW-1015">Disulfide bond</keyword>
<name>F2I957_FLUTR</name>
<comment type="subcellular location">
    <subcellularLocation>
        <location evidence="15">Thylakoid</location>
    </subcellularLocation>
</comment>
<dbReference type="STRING" id="755732.Fluta_1005"/>
<evidence type="ECO:0000256" key="6">
    <source>
        <dbReference type="ARBA" id="ARBA00022946"/>
    </source>
</evidence>
<dbReference type="Proteomes" id="UP000007463">
    <property type="component" value="Chromosome"/>
</dbReference>
<comment type="subunit">
    <text evidence="2">Monomer.</text>
</comment>
<dbReference type="AlphaFoldDB" id="F2I957"/>
<dbReference type="PANTHER" id="PTHR42801:SF4">
    <property type="entry name" value="AHPC_TSA FAMILY PROTEIN"/>
    <property type="match status" value="1"/>
</dbReference>
<evidence type="ECO:0000256" key="14">
    <source>
        <dbReference type="ARBA" id="ARBA00049091"/>
    </source>
</evidence>
<dbReference type="InterPro" id="IPR013766">
    <property type="entry name" value="Thioredoxin_domain"/>
</dbReference>
<proteinExistence type="inferred from homology"/>
<evidence type="ECO:0000256" key="11">
    <source>
        <dbReference type="ARBA" id="ARBA00032824"/>
    </source>
</evidence>
<feature type="domain" description="Thioredoxin" evidence="17">
    <location>
        <begin position="3"/>
        <end position="153"/>
    </location>
</feature>
<dbReference type="InterPro" id="IPR024706">
    <property type="entry name" value="Peroxiredoxin_AhpC-typ"/>
</dbReference>
<accession>F2I957</accession>
<evidence type="ECO:0000256" key="7">
    <source>
        <dbReference type="ARBA" id="ARBA00023002"/>
    </source>
</evidence>
<dbReference type="GO" id="GO:0034599">
    <property type="term" value="P:cellular response to oxidative stress"/>
    <property type="evidence" value="ECO:0007669"/>
    <property type="project" value="TreeGrafter"/>
</dbReference>
<dbReference type="CDD" id="cd03017">
    <property type="entry name" value="PRX_BCP"/>
    <property type="match status" value="1"/>
</dbReference>
<dbReference type="Pfam" id="PF00578">
    <property type="entry name" value="AhpC-TSA"/>
    <property type="match status" value="1"/>
</dbReference>
<comment type="function">
    <text evidence="1">Thiol-specific peroxidase that catalyzes the reduction of hydrogen peroxide and organic hydroperoxides to water and alcohols, respectively. Plays a role in cell protection against oxidative stress by detoxifying peroxides and as sensor of hydrogen peroxide-mediated signaling events.</text>
</comment>
<sequence>MAIAVGDKCPTFTLKDQNNTDFDIHTVLGKKVLVVYFYPKDDTPGCTAEACSFRDSYEDFKDLGCEVIGISSDSPKKHAEFAAKHRLSFTLLADPSKTVRKLFGVPGNLFGLIPGRVTYIIDKEGIVRHVYNSLTNAATHITESINAVKAITSEKV</sequence>
<keyword evidence="4" id="KW-0575">Peroxidase</keyword>
<evidence type="ECO:0000313" key="19">
    <source>
        <dbReference type="Proteomes" id="UP000007463"/>
    </source>
</evidence>
<evidence type="ECO:0000256" key="12">
    <source>
        <dbReference type="ARBA" id="ARBA00038489"/>
    </source>
</evidence>
<evidence type="ECO:0000256" key="16">
    <source>
        <dbReference type="PIRSR" id="PIRSR000239-1"/>
    </source>
</evidence>
<evidence type="ECO:0000313" key="18">
    <source>
        <dbReference type="EMBL" id="AEA43004.1"/>
    </source>
</evidence>
<gene>
    <name evidence="18" type="ordered locus">Fluta_1005</name>
</gene>
<dbReference type="eggNOG" id="COG1225">
    <property type="taxonomic scope" value="Bacteria"/>
</dbReference>
<evidence type="ECO:0000256" key="2">
    <source>
        <dbReference type="ARBA" id="ARBA00011245"/>
    </source>
</evidence>
<dbReference type="FunFam" id="3.40.30.10:FF:000122">
    <property type="entry name" value="Peroxiredoxin Q chloroplastic"/>
    <property type="match status" value="1"/>
</dbReference>
<keyword evidence="10" id="KW-0676">Redox-active center</keyword>
<dbReference type="SUPFAM" id="SSF52833">
    <property type="entry name" value="Thioredoxin-like"/>
    <property type="match status" value="1"/>
</dbReference>
<dbReference type="InterPro" id="IPR050924">
    <property type="entry name" value="Peroxiredoxin_BCP/PrxQ"/>
</dbReference>
<dbReference type="EMBL" id="CP002542">
    <property type="protein sequence ID" value="AEA43004.1"/>
    <property type="molecule type" value="Genomic_DNA"/>
</dbReference>
<evidence type="ECO:0000256" key="4">
    <source>
        <dbReference type="ARBA" id="ARBA00022559"/>
    </source>
</evidence>
<comment type="similarity">
    <text evidence="12">Belongs to the peroxiredoxin family. BCP/PrxQ subfamily.</text>
</comment>
<feature type="active site" description="Cysteine sulfenic acid (-SOH) intermediate; for peroxidase activity" evidence="16">
    <location>
        <position position="46"/>
    </location>
</feature>
<dbReference type="GO" id="GO:0009579">
    <property type="term" value="C:thylakoid"/>
    <property type="evidence" value="ECO:0007669"/>
    <property type="project" value="UniProtKB-SubCell"/>
</dbReference>
<dbReference type="EC" id="1.11.1.24" evidence="3"/>
<dbReference type="KEGG" id="fte:Fluta_1005"/>
<evidence type="ECO:0000256" key="10">
    <source>
        <dbReference type="ARBA" id="ARBA00023284"/>
    </source>
</evidence>
<comment type="catalytic activity">
    <reaction evidence="14">
        <text>a hydroperoxide + [thioredoxin]-dithiol = an alcohol + [thioredoxin]-disulfide + H2O</text>
        <dbReference type="Rhea" id="RHEA:62620"/>
        <dbReference type="Rhea" id="RHEA-COMP:10698"/>
        <dbReference type="Rhea" id="RHEA-COMP:10700"/>
        <dbReference type="ChEBI" id="CHEBI:15377"/>
        <dbReference type="ChEBI" id="CHEBI:29950"/>
        <dbReference type="ChEBI" id="CHEBI:30879"/>
        <dbReference type="ChEBI" id="CHEBI:35924"/>
        <dbReference type="ChEBI" id="CHEBI:50058"/>
        <dbReference type="EC" id="1.11.1.24"/>
    </reaction>
</comment>
<evidence type="ECO:0000256" key="13">
    <source>
        <dbReference type="ARBA" id="ARBA00042639"/>
    </source>
</evidence>
<keyword evidence="8" id="KW-0793">Thylakoid</keyword>
<evidence type="ECO:0000259" key="17">
    <source>
        <dbReference type="PROSITE" id="PS51352"/>
    </source>
</evidence>
<reference evidence="19" key="2">
    <citation type="submission" date="2011-02" db="EMBL/GenBank/DDBJ databases">
        <title>The complete genome of Fluviicola taffensis DSM 16823.</title>
        <authorList>
            <consortium name="US DOE Joint Genome Institute (JGI-PGF)"/>
            <person name="Lucas S."/>
            <person name="Copeland A."/>
            <person name="Lapidus A."/>
            <person name="Bruce D."/>
            <person name="Goodwin L."/>
            <person name="Pitluck S."/>
            <person name="Kyrpides N."/>
            <person name="Mavromatis K."/>
            <person name="Ivanova N."/>
            <person name="Mikhailova N."/>
            <person name="Pagani I."/>
            <person name="Chertkov O."/>
            <person name="Detter J.C."/>
            <person name="Han C."/>
            <person name="Tapia R."/>
            <person name="Land M."/>
            <person name="Hauser L."/>
            <person name="Markowitz V."/>
            <person name="Cheng J.-F."/>
            <person name="Hugenholtz P."/>
            <person name="Woyke T."/>
            <person name="Wu D."/>
            <person name="Tindall B."/>
            <person name="Pomrenke H.G."/>
            <person name="Brambilla E."/>
            <person name="Klenk H.-P."/>
            <person name="Eisen J.A."/>
        </authorList>
    </citation>
    <scope>NUCLEOTIDE SEQUENCE [LARGE SCALE GENOMIC DNA]</scope>
    <source>
        <strain evidence="19">DSM 16823 / RW262 / RW262</strain>
    </source>
</reference>
<organism evidence="18 19">
    <name type="scientific">Fluviicola taffensis (strain DSM 16823 / NCIMB 13979 / RW262)</name>
    <dbReference type="NCBI Taxonomy" id="755732"/>
    <lineage>
        <taxon>Bacteria</taxon>
        <taxon>Pseudomonadati</taxon>
        <taxon>Bacteroidota</taxon>
        <taxon>Flavobacteriia</taxon>
        <taxon>Flavobacteriales</taxon>
        <taxon>Crocinitomicaceae</taxon>
        <taxon>Fluviicola</taxon>
    </lineage>
</organism>
<keyword evidence="19" id="KW-1185">Reference proteome</keyword>
<dbReference type="InterPro" id="IPR036249">
    <property type="entry name" value="Thioredoxin-like_sf"/>
</dbReference>
<evidence type="ECO:0000256" key="5">
    <source>
        <dbReference type="ARBA" id="ARBA00022862"/>
    </source>
</evidence>
<dbReference type="PANTHER" id="PTHR42801">
    <property type="entry name" value="THIOREDOXIN-DEPENDENT PEROXIDE REDUCTASE"/>
    <property type="match status" value="1"/>
</dbReference>
<keyword evidence="5" id="KW-0049">Antioxidant</keyword>
<reference evidence="18 19" key="1">
    <citation type="journal article" date="2011" name="Stand. Genomic Sci.">
        <title>Complete genome sequence of the gliding freshwater bacterium Fluviicola taffensis type strain (RW262).</title>
        <authorList>
            <person name="Woyke T."/>
            <person name="Chertkov O."/>
            <person name="Lapidus A."/>
            <person name="Nolan M."/>
            <person name="Lucas S."/>
            <person name="Del Rio T.G."/>
            <person name="Tice H."/>
            <person name="Cheng J.F."/>
            <person name="Tapia R."/>
            <person name="Han C."/>
            <person name="Goodwin L."/>
            <person name="Pitluck S."/>
            <person name="Liolios K."/>
            <person name="Pagani I."/>
            <person name="Ivanova N."/>
            <person name="Huntemann M."/>
            <person name="Mavromatis K."/>
            <person name="Mikhailova N."/>
            <person name="Pati A."/>
            <person name="Chen A."/>
            <person name="Palaniappan K."/>
            <person name="Land M."/>
            <person name="Hauser L."/>
            <person name="Brambilla E.M."/>
            <person name="Rohde M."/>
            <person name="Mwirichia R."/>
            <person name="Sikorski J."/>
            <person name="Tindall B.J."/>
            <person name="Goker M."/>
            <person name="Bristow J."/>
            <person name="Eisen J.A."/>
            <person name="Markowitz V."/>
            <person name="Hugenholtz P."/>
            <person name="Klenk H.P."/>
            <person name="Kyrpides N.C."/>
        </authorList>
    </citation>
    <scope>NUCLEOTIDE SEQUENCE [LARGE SCALE GENOMIC DNA]</scope>
    <source>
        <strain evidence="19">DSM 16823 / RW262 / RW262</strain>
    </source>
</reference>
<evidence type="ECO:0000256" key="9">
    <source>
        <dbReference type="ARBA" id="ARBA00023157"/>
    </source>
</evidence>
<dbReference type="PIRSF" id="PIRSF000239">
    <property type="entry name" value="AHPC"/>
    <property type="match status" value="1"/>
</dbReference>
<dbReference type="RefSeq" id="WP_013685776.1">
    <property type="nucleotide sequence ID" value="NC_015321.1"/>
</dbReference>
<keyword evidence="7" id="KW-0560">Oxidoreductase</keyword>
<evidence type="ECO:0000256" key="15">
    <source>
        <dbReference type="ARBA" id="ARBA00060385"/>
    </source>
</evidence>
<evidence type="ECO:0000256" key="1">
    <source>
        <dbReference type="ARBA" id="ARBA00003330"/>
    </source>
</evidence>
<dbReference type="GO" id="GO:0005737">
    <property type="term" value="C:cytoplasm"/>
    <property type="evidence" value="ECO:0007669"/>
    <property type="project" value="TreeGrafter"/>
</dbReference>
<evidence type="ECO:0000256" key="8">
    <source>
        <dbReference type="ARBA" id="ARBA00023078"/>
    </source>
</evidence>
<dbReference type="GO" id="GO:0045454">
    <property type="term" value="P:cell redox homeostasis"/>
    <property type="evidence" value="ECO:0007669"/>
    <property type="project" value="TreeGrafter"/>
</dbReference>
<dbReference type="PROSITE" id="PS51352">
    <property type="entry name" value="THIOREDOXIN_2"/>
    <property type="match status" value="1"/>
</dbReference>
<dbReference type="InterPro" id="IPR000866">
    <property type="entry name" value="AhpC/TSA"/>
</dbReference>
<dbReference type="GO" id="GO:0008379">
    <property type="term" value="F:thioredoxin peroxidase activity"/>
    <property type="evidence" value="ECO:0007669"/>
    <property type="project" value="TreeGrafter"/>
</dbReference>
<dbReference type="HOGENOM" id="CLU_042529_14_2_10"/>
<keyword evidence="6" id="KW-0809">Transit peptide</keyword>
<protein>
    <recommendedName>
        <fullName evidence="3">thioredoxin-dependent peroxiredoxin</fullName>
        <ecNumber evidence="3">1.11.1.24</ecNumber>
    </recommendedName>
    <alternativeName>
        <fullName evidence="11">Thioredoxin peroxidase</fullName>
    </alternativeName>
    <alternativeName>
        <fullName evidence="13">Thioredoxin-dependent peroxiredoxin Bcp</fullName>
    </alternativeName>
</protein>
<evidence type="ECO:0000256" key="3">
    <source>
        <dbReference type="ARBA" id="ARBA00013017"/>
    </source>
</evidence>